<protein>
    <submittedName>
        <fullName evidence="9">4Fe-4S binding domain-containing protein</fullName>
    </submittedName>
</protein>
<feature type="transmembrane region" description="Helical" evidence="7">
    <location>
        <begin position="74"/>
        <end position="101"/>
    </location>
</feature>
<keyword evidence="7" id="KW-0812">Transmembrane</keyword>
<keyword evidence="6" id="KW-0411">Iron-sulfur</keyword>
<sequence>MMKIPFYKHRKFYEAITTIISNFALWNFFTGRLYTGILKAIPFPIMNCYACPASVFSCPIGTLSHMMVMAKFPFYTLGILTSVSIPFGRFICGWICPFGFFQDMLYKVRTKKFKMPKKLEYFKYLMLIFPVLLLPFICKKHLFCMICPVGTVEAGIYWVGFHENIRRMAGWLFNFKVLVAVLIVAGSVFTKRPFCRFFCPLGAFFSLFNKISPIEFTHDKHLCTKCNHCQDVCPVDHKIYEDPNSPSCIRCLNCIRECKALDIKYPSLFSDIGKFQNSSK</sequence>
<keyword evidence="10" id="KW-1185">Reference proteome</keyword>
<organism evidence="9 10">
    <name type="scientific">Desulfurobacterium atlanticum</name>
    <dbReference type="NCBI Taxonomy" id="240169"/>
    <lineage>
        <taxon>Bacteria</taxon>
        <taxon>Pseudomonadati</taxon>
        <taxon>Aquificota</taxon>
        <taxon>Aquificia</taxon>
        <taxon>Desulfurobacteriales</taxon>
        <taxon>Desulfurobacteriaceae</taxon>
        <taxon>Desulfurobacterium</taxon>
    </lineage>
</organism>
<dbReference type="PANTHER" id="PTHR30176:SF3">
    <property type="entry name" value="FERREDOXIN-TYPE PROTEIN NAPH"/>
    <property type="match status" value="1"/>
</dbReference>
<dbReference type="Pfam" id="PF12801">
    <property type="entry name" value="Fer4_5"/>
    <property type="match status" value="3"/>
</dbReference>
<keyword evidence="1" id="KW-0813">Transport</keyword>
<evidence type="ECO:0000256" key="1">
    <source>
        <dbReference type="ARBA" id="ARBA00022448"/>
    </source>
</evidence>
<dbReference type="AlphaFoldDB" id="A0A238Y4U0"/>
<evidence type="ECO:0000259" key="8">
    <source>
        <dbReference type="PROSITE" id="PS51379"/>
    </source>
</evidence>
<dbReference type="SUPFAM" id="SSF54862">
    <property type="entry name" value="4Fe-4S ferredoxins"/>
    <property type="match status" value="1"/>
</dbReference>
<dbReference type="PROSITE" id="PS00198">
    <property type="entry name" value="4FE4S_FER_1"/>
    <property type="match status" value="1"/>
</dbReference>
<dbReference type="GO" id="GO:0046872">
    <property type="term" value="F:metal ion binding"/>
    <property type="evidence" value="ECO:0007669"/>
    <property type="project" value="UniProtKB-KW"/>
</dbReference>
<dbReference type="InterPro" id="IPR017900">
    <property type="entry name" value="4Fe4S_Fe_S_CS"/>
</dbReference>
<dbReference type="InterPro" id="IPR017896">
    <property type="entry name" value="4Fe4S_Fe-S-bd"/>
</dbReference>
<keyword evidence="7" id="KW-0472">Membrane</keyword>
<dbReference type="InterPro" id="IPR051684">
    <property type="entry name" value="Electron_Trans/Redox"/>
</dbReference>
<evidence type="ECO:0000256" key="4">
    <source>
        <dbReference type="ARBA" id="ARBA00022982"/>
    </source>
</evidence>
<evidence type="ECO:0000256" key="2">
    <source>
        <dbReference type="ARBA" id="ARBA00022485"/>
    </source>
</evidence>
<evidence type="ECO:0000256" key="3">
    <source>
        <dbReference type="ARBA" id="ARBA00022723"/>
    </source>
</evidence>
<feature type="transmembrane region" description="Helical" evidence="7">
    <location>
        <begin position="41"/>
        <end position="62"/>
    </location>
</feature>
<feature type="transmembrane region" description="Helical" evidence="7">
    <location>
        <begin position="171"/>
        <end position="189"/>
    </location>
</feature>
<dbReference type="GO" id="GO:0005886">
    <property type="term" value="C:plasma membrane"/>
    <property type="evidence" value="ECO:0007669"/>
    <property type="project" value="TreeGrafter"/>
</dbReference>
<evidence type="ECO:0000313" key="10">
    <source>
        <dbReference type="Proteomes" id="UP000198405"/>
    </source>
</evidence>
<feature type="transmembrane region" description="Helical" evidence="7">
    <location>
        <begin position="121"/>
        <end position="137"/>
    </location>
</feature>
<accession>A0A238Y4U0</accession>
<dbReference type="PROSITE" id="PS51379">
    <property type="entry name" value="4FE4S_FER_2"/>
    <property type="match status" value="1"/>
</dbReference>
<feature type="transmembrane region" description="Helical" evidence="7">
    <location>
        <begin position="12"/>
        <end position="29"/>
    </location>
</feature>
<keyword evidence="3" id="KW-0479">Metal-binding</keyword>
<keyword evidence="7" id="KW-1133">Transmembrane helix</keyword>
<evidence type="ECO:0000313" key="9">
    <source>
        <dbReference type="EMBL" id="SNR65683.1"/>
    </source>
</evidence>
<keyword evidence="5" id="KW-0408">Iron</keyword>
<dbReference type="Proteomes" id="UP000198405">
    <property type="component" value="Unassembled WGS sequence"/>
</dbReference>
<dbReference type="OrthoDB" id="9806398at2"/>
<dbReference type="GO" id="GO:0051539">
    <property type="term" value="F:4 iron, 4 sulfur cluster binding"/>
    <property type="evidence" value="ECO:0007669"/>
    <property type="project" value="UniProtKB-KW"/>
</dbReference>
<evidence type="ECO:0000256" key="7">
    <source>
        <dbReference type="SAM" id="Phobius"/>
    </source>
</evidence>
<dbReference type="EMBL" id="FZOB01000002">
    <property type="protein sequence ID" value="SNR65683.1"/>
    <property type="molecule type" value="Genomic_DNA"/>
</dbReference>
<gene>
    <name evidence="9" type="ORF">SAMN06265340_10286</name>
</gene>
<evidence type="ECO:0000256" key="5">
    <source>
        <dbReference type="ARBA" id="ARBA00023004"/>
    </source>
</evidence>
<dbReference type="PANTHER" id="PTHR30176">
    <property type="entry name" value="FERREDOXIN-TYPE PROTEIN NAPH"/>
    <property type="match status" value="1"/>
</dbReference>
<keyword evidence="4" id="KW-0249">Electron transport</keyword>
<feature type="domain" description="4Fe-4S ferredoxin-type" evidence="8">
    <location>
        <begin position="214"/>
        <end position="243"/>
    </location>
</feature>
<dbReference type="Gene3D" id="3.30.70.20">
    <property type="match status" value="1"/>
</dbReference>
<reference evidence="10" key="1">
    <citation type="submission" date="2017-06" db="EMBL/GenBank/DDBJ databases">
        <authorList>
            <person name="Varghese N."/>
            <person name="Submissions S."/>
        </authorList>
    </citation>
    <scope>NUCLEOTIDE SEQUENCE [LARGE SCALE GENOMIC DNA]</scope>
    <source>
        <strain evidence="10">DSM 15668</strain>
    </source>
</reference>
<proteinExistence type="predicted"/>
<feature type="transmembrane region" description="Helical" evidence="7">
    <location>
        <begin position="142"/>
        <end position="159"/>
    </location>
</feature>
<evidence type="ECO:0000256" key="6">
    <source>
        <dbReference type="ARBA" id="ARBA00023014"/>
    </source>
</evidence>
<keyword evidence="2" id="KW-0004">4Fe-4S</keyword>
<name>A0A238Y4U0_9BACT</name>